<dbReference type="EMBL" id="FPBZ01000001">
    <property type="protein sequence ID" value="SFU35506.1"/>
    <property type="molecule type" value="Genomic_DNA"/>
</dbReference>
<keyword evidence="1" id="KW-0732">Signal</keyword>
<dbReference type="Pfam" id="PF07589">
    <property type="entry name" value="PEP-CTERM"/>
    <property type="match status" value="1"/>
</dbReference>
<protein>
    <submittedName>
        <fullName evidence="3">PEP-CTERM protein-sorting domain-containing protein</fullName>
    </submittedName>
</protein>
<dbReference type="InterPro" id="IPR013424">
    <property type="entry name" value="Ice-binding_C"/>
</dbReference>
<name>A0A1I7FHG6_9PROT</name>
<evidence type="ECO:0000313" key="3">
    <source>
        <dbReference type="EMBL" id="SFU35506.1"/>
    </source>
</evidence>
<feature type="domain" description="Ice-binding protein C-terminal" evidence="2">
    <location>
        <begin position="258"/>
        <end position="280"/>
    </location>
</feature>
<evidence type="ECO:0000259" key="2">
    <source>
        <dbReference type="Pfam" id="PF07589"/>
    </source>
</evidence>
<dbReference type="AlphaFoldDB" id="A0A1I7FHG6"/>
<accession>A0A1I7FHG6</accession>
<feature type="chain" id="PRO_5010271587" evidence="1">
    <location>
        <begin position="33"/>
        <end position="284"/>
    </location>
</feature>
<dbReference type="Proteomes" id="UP000182649">
    <property type="component" value="Unassembled WGS sequence"/>
</dbReference>
<sequence>MKRSFFETKLSQVGVAAAVAGLFATAPMQAQAVALQFKDLNPTGGFITLDKLNTIASPQNFHATTDVGINKILDNGDTFTSTFNLLTNSSSLGAGATNFNLGGDYRFEVALNGVVTNAMGAPITLNPDDTVTNPAGSSFGINFTSATIGLFDNITNTHITDLMFQSGGGSDIRLLAGSFIGDITLNTLLGGANCTAASCDPYILDGSGGSLTGAGLELLTITTGSERFLSFDGSIFADNRLQINFQDNGQSTTFVGRVPEPASLALIGIGLLGFAATGRKKKFI</sequence>
<gene>
    <name evidence="3" type="ORF">SAMN05216417_101478</name>
</gene>
<feature type="signal peptide" evidence="1">
    <location>
        <begin position="1"/>
        <end position="32"/>
    </location>
</feature>
<dbReference type="NCBIfam" id="TIGR02595">
    <property type="entry name" value="PEP_CTERM"/>
    <property type="match status" value="1"/>
</dbReference>
<organism evidence="3 4">
    <name type="scientific">Nitrosospira multiformis</name>
    <dbReference type="NCBI Taxonomy" id="1231"/>
    <lineage>
        <taxon>Bacteria</taxon>
        <taxon>Pseudomonadati</taxon>
        <taxon>Pseudomonadota</taxon>
        <taxon>Betaproteobacteria</taxon>
        <taxon>Nitrosomonadales</taxon>
        <taxon>Nitrosomonadaceae</taxon>
        <taxon>Nitrosospira</taxon>
    </lineage>
</organism>
<proteinExistence type="predicted"/>
<reference evidence="3 4" key="1">
    <citation type="submission" date="2016-10" db="EMBL/GenBank/DDBJ databases">
        <authorList>
            <person name="de Groot N.N."/>
        </authorList>
    </citation>
    <scope>NUCLEOTIDE SEQUENCE [LARGE SCALE GENOMIC DNA]</scope>
    <source>
        <strain evidence="3 4">Nl14</strain>
    </source>
</reference>
<dbReference type="RefSeq" id="WP_074972614.1">
    <property type="nucleotide sequence ID" value="NZ_FPBZ01000001.1"/>
</dbReference>
<evidence type="ECO:0000313" key="4">
    <source>
        <dbReference type="Proteomes" id="UP000182649"/>
    </source>
</evidence>
<evidence type="ECO:0000256" key="1">
    <source>
        <dbReference type="SAM" id="SignalP"/>
    </source>
</evidence>